<dbReference type="InterPro" id="IPR000014">
    <property type="entry name" value="PAS"/>
</dbReference>
<comment type="catalytic activity">
    <reaction evidence="1">
        <text>ATP + protein L-histidine = ADP + protein N-phospho-L-histidine.</text>
        <dbReference type="EC" id="2.7.13.3"/>
    </reaction>
</comment>
<dbReference type="Gene3D" id="3.30.450.20">
    <property type="entry name" value="PAS domain"/>
    <property type="match status" value="3"/>
</dbReference>
<evidence type="ECO:0000259" key="7">
    <source>
        <dbReference type="PROSITE" id="PS50110"/>
    </source>
</evidence>
<dbReference type="PANTHER" id="PTHR43065:SF49">
    <property type="entry name" value="HISTIDINE KINASE"/>
    <property type="match status" value="1"/>
</dbReference>
<dbReference type="GO" id="GO:0000155">
    <property type="term" value="F:phosphorelay sensor kinase activity"/>
    <property type="evidence" value="ECO:0007669"/>
    <property type="project" value="InterPro"/>
</dbReference>
<dbReference type="InterPro" id="IPR001789">
    <property type="entry name" value="Sig_transdc_resp-reg_receiver"/>
</dbReference>
<dbReference type="SMART" id="SM00387">
    <property type="entry name" value="HATPase_c"/>
    <property type="match status" value="1"/>
</dbReference>
<dbReference type="Proteomes" id="UP000061432">
    <property type="component" value="Chromosome"/>
</dbReference>
<name>A0A0C6FKW3_9HYPH</name>
<reference evidence="10 11" key="1">
    <citation type="journal article" date="2015" name="Genome Announc.">
        <title>Complete Genome Sequence of Methylobacterium aquaticum Strain 22A, Isolated from Racomitrium japonicum Moss.</title>
        <authorList>
            <person name="Tani A."/>
            <person name="Ogura Y."/>
            <person name="Hayashi T."/>
            <person name="Kimbara K."/>
        </authorList>
    </citation>
    <scope>NUCLEOTIDE SEQUENCE [LARGE SCALE GENOMIC DNA]</scope>
    <source>
        <strain evidence="10 11">MA-22A</strain>
    </source>
</reference>
<dbReference type="SUPFAM" id="SSF52172">
    <property type="entry name" value="CheY-like"/>
    <property type="match status" value="1"/>
</dbReference>
<dbReference type="CDD" id="cd00130">
    <property type="entry name" value="PAS"/>
    <property type="match status" value="2"/>
</dbReference>
<dbReference type="RefSeq" id="WP_060847038.1">
    <property type="nucleotide sequence ID" value="NZ_AP014704.1"/>
</dbReference>
<sequence>MTQGPDLEAENERLRAALATAERERDAARAEARSAVTSPARGVPAGTDRPGGFLGDPRLRAALGIATVGVIVFDMAGRVLEANDTFLAMSGYDRDDLALGRLTGATLVPPEWQAVSRRVIAELQARGRSDSTEREYLRRDGSRFWGLCAATRLDDGNGFEFIIDITDRRRTEEALRRSEARYRTLFEAIDAGFCVIALQFGADGRAEDYRFLEVNPAFARHTGLDGAAGRRMRELAPNHEQHWFDLYGRVARTGESVRFMQPAQALGDRWYEVHAFRVDPPEAHHVAILFNDVTAQRRLEEALRSLNETLERQVAVRTAERDRIWQVSRDMLGVADAAGVWLSVNPAWTATLGWQPEEVVGRSSAWLEHPDDQDRTRDEIRRLAAGEPTLSFENRFRTRDGSYRTLSWRAVPFEGSLYCVARDVTDQRERAQRLVQAEEALRQSQKMEAVGQLTGGVAHDFNNLLTIIRSSVDFLRRPELPEARKRRYLDAVSDTVDRAAKLTGQLLAFARRQALAPEVFDVVARLQGVADMLDTVTGARIRVVTEGPDRPCFVRADLSQFETALINMAVNARDAMEGEGTLTLAVACGAEKPEIRGHAAARGPFAAISLTDTGTGMSPAVIDKIFEPFFTTKEVGKGTGLGLSQVFGFAKQSGGDVDVTSRVGQGSTFILYLPEVPAPAEPGYAAPADEGMAPARAGQRVLLVEDNVGVGRFAAQILGDLGYVATWVTNAEAALDVLGEDAAYDAVFSDVVMPGMGGIELAKTLRRRHPGLPVLLTSGYSHVLAQEGSHGFPLLNKPYSAEQLSRMLASAIGQRRGAPSN</sequence>
<dbReference type="InterPro" id="IPR004358">
    <property type="entry name" value="Sig_transdc_His_kin-like_C"/>
</dbReference>
<dbReference type="KEGG" id="maqu:Maq22A_c12620"/>
<evidence type="ECO:0000256" key="3">
    <source>
        <dbReference type="ARBA" id="ARBA00022553"/>
    </source>
</evidence>
<protein>
    <recommendedName>
        <fullName evidence="2">histidine kinase</fullName>
        <ecNumber evidence="2">2.7.13.3</ecNumber>
    </recommendedName>
</protein>
<feature type="domain" description="PAS" evidence="8">
    <location>
        <begin position="334"/>
        <end position="387"/>
    </location>
</feature>
<dbReference type="InterPro" id="IPR000700">
    <property type="entry name" value="PAS-assoc_C"/>
</dbReference>
<dbReference type="NCBIfam" id="TIGR00229">
    <property type="entry name" value="sensory_box"/>
    <property type="match status" value="3"/>
</dbReference>
<evidence type="ECO:0000256" key="5">
    <source>
        <dbReference type="SAM" id="MobiDB-lite"/>
    </source>
</evidence>
<evidence type="ECO:0000259" key="8">
    <source>
        <dbReference type="PROSITE" id="PS50112"/>
    </source>
</evidence>
<evidence type="ECO:0000313" key="10">
    <source>
        <dbReference type="EMBL" id="BAQ45764.1"/>
    </source>
</evidence>
<dbReference type="OrthoDB" id="9796100at2"/>
<dbReference type="SUPFAM" id="SSF55785">
    <property type="entry name" value="PYP-like sensor domain (PAS domain)"/>
    <property type="match status" value="3"/>
</dbReference>
<evidence type="ECO:0000256" key="2">
    <source>
        <dbReference type="ARBA" id="ARBA00012438"/>
    </source>
</evidence>
<dbReference type="InterPro" id="IPR013656">
    <property type="entry name" value="PAS_4"/>
</dbReference>
<dbReference type="InterPro" id="IPR035965">
    <property type="entry name" value="PAS-like_dom_sf"/>
</dbReference>
<dbReference type="Pfam" id="PF13426">
    <property type="entry name" value="PAS_9"/>
    <property type="match status" value="1"/>
</dbReference>
<dbReference type="Pfam" id="PF02518">
    <property type="entry name" value="HATPase_c"/>
    <property type="match status" value="1"/>
</dbReference>
<keyword evidence="10" id="KW-0418">Kinase</keyword>
<dbReference type="SUPFAM" id="SSF55874">
    <property type="entry name" value="ATPase domain of HSP90 chaperone/DNA topoisomerase II/histidine kinase"/>
    <property type="match status" value="1"/>
</dbReference>
<dbReference type="PROSITE" id="PS50113">
    <property type="entry name" value="PAC"/>
    <property type="match status" value="1"/>
</dbReference>
<dbReference type="InterPro" id="IPR005467">
    <property type="entry name" value="His_kinase_dom"/>
</dbReference>
<dbReference type="SUPFAM" id="SSF47384">
    <property type="entry name" value="Homodimeric domain of signal transducing histidine kinase"/>
    <property type="match status" value="1"/>
</dbReference>
<dbReference type="SMART" id="SM00388">
    <property type="entry name" value="HisKA"/>
    <property type="match status" value="1"/>
</dbReference>
<evidence type="ECO:0000259" key="6">
    <source>
        <dbReference type="PROSITE" id="PS50109"/>
    </source>
</evidence>
<feature type="region of interest" description="Disordered" evidence="5">
    <location>
        <begin position="19"/>
        <end position="51"/>
    </location>
</feature>
<dbReference type="SMART" id="SM00448">
    <property type="entry name" value="REC"/>
    <property type="match status" value="1"/>
</dbReference>
<dbReference type="SMART" id="SM00091">
    <property type="entry name" value="PAS"/>
    <property type="match status" value="3"/>
</dbReference>
<dbReference type="STRING" id="270351.Maq22A_c12620"/>
<dbReference type="Gene3D" id="1.10.287.130">
    <property type="match status" value="1"/>
</dbReference>
<feature type="domain" description="PAS" evidence="8">
    <location>
        <begin position="55"/>
        <end position="97"/>
    </location>
</feature>
<reference evidence="11" key="2">
    <citation type="submission" date="2015-01" db="EMBL/GenBank/DDBJ databases">
        <title>Complete genome sequence of Methylobacterium aquaticum strain 22A.</title>
        <authorList>
            <person name="Tani A."/>
            <person name="Ogura Y."/>
            <person name="Hayashi T."/>
        </authorList>
    </citation>
    <scope>NUCLEOTIDE SEQUENCE [LARGE SCALE GENOMIC DNA]</scope>
    <source>
        <strain evidence="11">MA-22A</strain>
    </source>
</reference>
<dbReference type="Pfam" id="PF13188">
    <property type="entry name" value="PAS_8"/>
    <property type="match status" value="1"/>
</dbReference>
<dbReference type="Pfam" id="PF00072">
    <property type="entry name" value="Response_reg"/>
    <property type="match status" value="1"/>
</dbReference>
<gene>
    <name evidence="10" type="primary">baeS</name>
    <name evidence="10" type="ORF">Maq22A_c12620</name>
</gene>
<dbReference type="PROSITE" id="PS50112">
    <property type="entry name" value="PAS"/>
    <property type="match status" value="2"/>
</dbReference>
<proteinExistence type="predicted"/>
<dbReference type="Gene3D" id="3.40.50.2300">
    <property type="match status" value="1"/>
</dbReference>
<dbReference type="Gene3D" id="3.30.565.10">
    <property type="entry name" value="Histidine kinase-like ATPase, C-terminal domain"/>
    <property type="match status" value="1"/>
</dbReference>
<dbReference type="InterPro" id="IPR001610">
    <property type="entry name" value="PAC"/>
</dbReference>
<dbReference type="EMBL" id="AP014704">
    <property type="protein sequence ID" value="BAQ45764.1"/>
    <property type="molecule type" value="Genomic_DNA"/>
</dbReference>
<dbReference type="CDD" id="cd00082">
    <property type="entry name" value="HisKA"/>
    <property type="match status" value="1"/>
</dbReference>
<dbReference type="PATRIC" id="fig|270351.10.peg.2441"/>
<evidence type="ECO:0000313" key="11">
    <source>
        <dbReference type="Proteomes" id="UP000061432"/>
    </source>
</evidence>
<accession>A0A0C6FKW3</accession>
<dbReference type="Pfam" id="PF00512">
    <property type="entry name" value="HisKA"/>
    <property type="match status" value="1"/>
</dbReference>
<dbReference type="EC" id="2.7.13.3" evidence="2"/>
<dbReference type="InterPro" id="IPR036097">
    <property type="entry name" value="HisK_dim/P_sf"/>
</dbReference>
<evidence type="ECO:0000256" key="4">
    <source>
        <dbReference type="PROSITE-ProRule" id="PRU00169"/>
    </source>
</evidence>
<dbReference type="Pfam" id="PF08448">
    <property type="entry name" value="PAS_4"/>
    <property type="match status" value="1"/>
</dbReference>
<evidence type="ECO:0000259" key="9">
    <source>
        <dbReference type="PROSITE" id="PS50113"/>
    </source>
</evidence>
<feature type="modified residue" description="4-aspartylphosphate" evidence="4">
    <location>
        <position position="750"/>
    </location>
</feature>
<dbReference type="PANTHER" id="PTHR43065">
    <property type="entry name" value="SENSOR HISTIDINE KINASE"/>
    <property type="match status" value="1"/>
</dbReference>
<keyword evidence="3 4" id="KW-0597">Phosphoprotein</keyword>
<organism evidence="10 11">
    <name type="scientific">Methylobacterium aquaticum</name>
    <dbReference type="NCBI Taxonomy" id="270351"/>
    <lineage>
        <taxon>Bacteria</taxon>
        <taxon>Pseudomonadati</taxon>
        <taxon>Pseudomonadota</taxon>
        <taxon>Alphaproteobacteria</taxon>
        <taxon>Hyphomicrobiales</taxon>
        <taxon>Methylobacteriaceae</taxon>
        <taxon>Methylobacterium</taxon>
    </lineage>
</organism>
<dbReference type="InterPro" id="IPR011006">
    <property type="entry name" value="CheY-like_superfamily"/>
</dbReference>
<feature type="compositionally biased region" description="Basic and acidic residues" evidence="5">
    <location>
        <begin position="19"/>
        <end position="32"/>
    </location>
</feature>
<dbReference type="AlphaFoldDB" id="A0A0C6FKW3"/>
<dbReference type="InterPro" id="IPR003661">
    <property type="entry name" value="HisK_dim/P_dom"/>
</dbReference>
<dbReference type="InterPro" id="IPR003594">
    <property type="entry name" value="HATPase_dom"/>
</dbReference>
<feature type="domain" description="Histidine kinase" evidence="6">
    <location>
        <begin position="456"/>
        <end position="677"/>
    </location>
</feature>
<keyword evidence="10" id="KW-0808">Transferase</keyword>
<feature type="domain" description="Response regulatory" evidence="7">
    <location>
        <begin position="700"/>
        <end position="812"/>
    </location>
</feature>
<dbReference type="SMART" id="SM00086">
    <property type="entry name" value="PAC"/>
    <property type="match status" value="2"/>
</dbReference>
<evidence type="ECO:0000256" key="1">
    <source>
        <dbReference type="ARBA" id="ARBA00000085"/>
    </source>
</evidence>
<dbReference type="InterPro" id="IPR036890">
    <property type="entry name" value="HATPase_C_sf"/>
</dbReference>
<feature type="domain" description="PAC" evidence="9">
    <location>
        <begin position="130"/>
        <end position="177"/>
    </location>
</feature>
<dbReference type="PROSITE" id="PS50110">
    <property type="entry name" value="RESPONSE_REGULATORY"/>
    <property type="match status" value="1"/>
</dbReference>
<dbReference type="PRINTS" id="PR00344">
    <property type="entry name" value="BCTRLSENSOR"/>
</dbReference>
<dbReference type="PROSITE" id="PS50109">
    <property type="entry name" value="HIS_KIN"/>
    <property type="match status" value="1"/>
</dbReference>